<feature type="domain" description="YknX-like C-terminal permuted SH3-like" evidence="6">
    <location>
        <begin position="341"/>
        <end position="407"/>
    </location>
</feature>
<evidence type="ECO:0000256" key="2">
    <source>
        <dbReference type="SAM" id="Coils"/>
    </source>
</evidence>
<dbReference type="InterPro" id="IPR006143">
    <property type="entry name" value="RND_pump_MFP"/>
</dbReference>
<reference evidence="7 8" key="1">
    <citation type="journal article" date="2016" name="Genome Announc.">
        <title>First Complete Genome Sequence of a Subdivision 6 Acidobacterium Strain.</title>
        <authorList>
            <person name="Huang S."/>
            <person name="Vieira S."/>
            <person name="Bunk B."/>
            <person name="Riedel T."/>
            <person name="Sproer C."/>
            <person name="Overmann J."/>
        </authorList>
    </citation>
    <scope>NUCLEOTIDE SEQUENCE [LARGE SCALE GENOMIC DNA]</scope>
    <source>
        <strain evidence="8">DSM 100886 HEG_-6_39</strain>
    </source>
</reference>
<evidence type="ECO:0000259" key="5">
    <source>
        <dbReference type="Pfam" id="PF25973"/>
    </source>
</evidence>
<dbReference type="Pfam" id="PF25989">
    <property type="entry name" value="YknX_C"/>
    <property type="match status" value="1"/>
</dbReference>
<keyword evidence="8" id="KW-1185">Reference proteome</keyword>
<dbReference type="Pfam" id="PF25954">
    <property type="entry name" value="Beta-barrel_RND_2"/>
    <property type="match status" value="1"/>
</dbReference>
<name>A0A143PG55_LUTPR</name>
<keyword evidence="3" id="KW-1133">Transmembrane helix</keyword>
<feature type="domain" description="CzcB-like barrel-sandwich hybrid" evidence="5">
    <location>
        <begin position="84"/>
        <end position="229"/>
    </location>
</feature>
<dbReference type="PANTHER" id="PTHR30469:SF38">
    <property type="entry name" value="HLYD FAMILY SECRETION PROTEIN"/>
    <property type="match status" value="1"/>
</dbReference>
<accession>A0A143PG55</accession>
<dbReference type="SUPFAM" id="SSF111369">
    <property type="entry name" value="HlyD-like secretion proteins"/>
    <property type="match status" value="1"/>
</dbReference>
<evidence type="ECO:0000256" key="1">
    <source>
        <dbReference type="ARBA" id="ARBA00009477"/>
    </source>
</evidence>
<dbReference type="GO" id="GO:0015562">
    <property type="term" value="F:efflux transmembrane transporter activity"/>
    <property type="evidence" value="ECO:0007669"/>
    <property type="project" value="TreeGrafter"/>
</dbReference>
<sequence>MNDLRTDLAALKLDRDSRGAAVRSPGRWVALVLVLLAAGGGWWYWNRPVIAHVKTTAVVARGGGAGSPDDAVLNASGYVTARRRATVSSRITGKVVSVHVEEGMAVRQGQVLARLEDSTARAMLQLAEAQLASARNQLLETEVRIREAELALGRQQRLEKEGVVPAADLDTANAQVDALRARLQAARTDVNVAEQQVALRHTDMDDTVIRAPFSGMAVSKDAQPGEMISPVSAGGGFTRTGICTIVDMTSLEIEVDVNESYITRVSDRQPVRAVLDAYPDWSVPAHVITTVPTADRQKATVLVRIGFDALDPRLLPDMGVKVTFLKAAPVASETAQAPTLWVPTGAVRREGGAAPFVFVAAGGRAVRRSIQVGRTSGTDTQVTSGIAAGDRVIVDAPATLADGSSIEEARP</sequence>
<feature type="domain" description="CusB-like beta-barrel" evidence="4">
    <location>
        <begin position="253"/>
        <end position="325"/>
    </location>
</feature>
<dbReference type="PATRIC" id="fig|1813736.3.peg.418"/>
<dbReference type="AlphaFoldDB" id="A0A143PG55"/>
<feature type="transmembrane region" description="Helical" evidence="3">
    <location>
        <begin position="28"/>
        <end position="45"/>
    </location>
</feature>
<dbReference type="Pfam" id="PF25973">
    <property type="entry name" value="BSH_CzcB"/>
    <property type="match status" value="1"/>
</dbReference>
<evidence type="ECO:0000259" key="6">
    <source>
        <dbReference type="Pfam" id="PF25989"/>
    </source>
</evidence>
<dbReference type="Gene3D" id="2.40.30.170">
    <property type="match status" value="1"/>
</dbReference>
<dbReference type="GO" id="GO:1990281">
    <property type="term" value="C:efflux pump complex"/>
    <property type="evidence" value="ECO:0007669"/>
    <property type="project" value="TreeGrafter"/>
</dbReference>
<evidence type="ECO:0000313" key="7">
    <source>
        <dbReference type="EMBL" id="AMY07233.1"/>
    </source>
</evidence>
<evidence type="ECO:0000256" key="3">
    <source>
        <dbReference type="SAM" id="Phobius"/>
    </source>
</evidence>
<dbReference type="NCBIfam" id="TIGR01730">
    <property type="entry name" value="RND_mfp"/>
    <property type="match status" value="1"/>
</dbReference>
<dbReference type="Gene3D" id="2.40.50.100">
    <property type="match status" value="1"/>
</dbReference>
<reference evidence="8" key="2">
    <citation type="submission" date="2016-04" db="EMBL/GenBank/DDBJ databases">
        <title>First Complete Genome Sequence of a Subdivision 6 Acidobacterium.</title>
        <authorList>
            <person name="Huang S."/>
            <person name="Vieira S."/>
            <person name="Bunk B."/>
            <person name="Riedel T."/>
            <person name="Sproeer C."/>
            <person name="Overmann J."/>
        </authorList>
    </citation>
    <scope>NUCLEOTIDE SEQUENCE [LARGE SCALE GENOMIC DNA]</scope>
    <source>
        <strain evidence="8">DSM 100886 HEG_-6_39</strain>
    </source>
</reference>
<keyword evidence="3" id="KW-0812">Transmembrane</keyword>
<keyword evidence="3" id="KW-0472">Membrane</keyword>
<comment type="similarity">
    <text evidence="1">Belongs to the membrane fusion protein (MFP) (TC 8.A.1) family.</text>
</comment>
<evidence type="ECO:0000313" key="8">
    <source>
        <dbReference type="Proteomes" id="UP000076079"/>
    </source>
</evidence>
<dbReference type="Gene3D" id="1.10.287.470">
    <property type="entry name" value="Helix hairpin bin"/>
    <property type="match status" value="1"/>
</dbReference>
<dbReference type="STRING" id="1855912.LuPra_00400"/>
<dbReference type="RefSeq" id="WP_110169208.1">
    <property type="nucleotide sequence ID" value="NZ_CP015136.1"/>
</dbReference>
<dbReference type="InterPro" id="IPR058647">
    <property type="entry name" value="BSH_CzcB-like"/>
</dbReference>
<protein>
    <submittedName>
        <fullName evidence="7">Macrolide-specific efflux protein MacA</fullName>
    </submittedName>
</protein>
<proteinExistence type="inferred from homology"/>
<dbReference type="KEGG" id="abac:LuPra_00400"/>
<dbReference type="InterPro" id="IPR058637">
    <property type="entry name" value="YknX-like_C"/>
</dbReference>
<dbReference type="InterPro" id="IPR058792">
    <property type="entry name" value="Beta-barrel_RND_2"/>
</dbReference>
<dbReference type="Gene3D" id="2.40.420.20">
    <property type="match status" value="1"/>
</dbReference>
<keyword evidence="2" id="KW-0175">Coiled coil</keyword>
<evidence type="ECO:0000259" key="4">
    <source>
        <dbReference type="Pfam" id="PF25954"/>
    </source>
</evidence>
<dbReference type="OrthoDB" id="9809068at2"/>
<dbReference type="Proteomes" id="UP000076079">
    <property type="component" value="Chromosome"/>
</dbReference>
<dbReference type="EMBL" id="CP015136">
    <property type="protein sequence ID" value="AMY07233.1"/>
    <property type="molecule type" value="Genomic_DNA"/>
</dbReference>
<organism evidence="7 8">
    <name type="scientific">Luteitalea pratensis</name>
    <dbReference type="NCBI Taxonomy" id="1855912"/>
    <lineage>
        <taxon>Bacteria</taxon>
        <taxon>Pseudomonadati</taxon>
        <taxon>Acidobacteriota</taxon>
        <taxon>Vicinamibacteria</taxon>
        <taxon>Vicinamibacterales</taxon>
        <taxon>Vicinamibacteraceae</taxon>
        <taxon>Luteitalea</taxon>
    </lineage>
</organism>
<dbReference type="PANTHER" id="PTHR30469">
    <property type="entry name" value="MULTIDRUG RESISTANCE PROTEIN MDTA"/>
    <property type="match status" value="1"/>
</dbReference>
<gene>
    <name evidence="7" type="primary">macA_1</name>
    <name evidence="7" type="ORF">LuPra_00400</name>
</gene>
<feature type="coiled-coil region" evidence="2">
    <location>
        <begin position="112"/>
        <end position="196"/>
    </location>
</feature>